<organism evidence="2 3">
    <name type="scientific">Frankia umida</name>
    <dbReference type="NCBI Taxonomy" id="573489"/>
    <lineage>
        <taxon>Bacteria</taxon>
        <taxon>Bacillati</taxon>
        <taxon>Actinomycetota</taxon>
        <taxon>Actinomycetes</taxon>
        <taxon>Frankiales</taxon>
        <taxon>Frankiaceae</taxon>
        <taxon>Frankia</taxon>
    </lineage>
</organism>
<proteinExistence type="predicted"/>
<dbReference type="SUPFAM" id="SSF52540">
    <property type="entry name" value="P-loop containing nucleoside triphosphate hydrolases"/>
    <property type="match status" value="1"/>
</dbReference>
<dbReference type="EMBL" id="JALKFT010000003">
    <property type="protein sequence ID" value="MCK9875070.1"/>
    <property type="molecule type" value="Genomic_DNA"/>
</dbReference>
<reference evidence="2 3" key="1">
    <citation type="submission" date="2022-04" db="EMBL/GenBank/DDBJ databases">
        <title>Genome diversity in the genus Frankia.</title>
        <authorList>
            <person name="Carlos-Shanley C."/>
            <person name="Hahn D."/>
        </authorList>
    </citation>
    <scope>NUCLEOTIDE SEQUENCE [LARGE SCALE GENOMIC DNA]</scope>
    <source>
        <strain evidence="2 3">Ag45/Mut15</strain>
    </source>
</reference>
<feature type="region of interest" description="Disordered" evidence="1">
    <location>
        <begin position="65"/>
        <end position="103"/>
    </location>
</feature>
<gene>
    <name evidence="2" type="ORF">MXD59_04605</name>
</gene>
<evidence type="ECO:0000256" key="1">
    <source>
        <dbReference type="SAM" id="MobiDB-lite"/>
    </source>
</evidence>
<protein>
    <recommendedName>
        <fullName evidence="4">MinD-like ATPase involved in chromosome partitioning or flagellar assembly</fullName>
    </recommendedName>
</protein>
<sequence length="409" mass="42654">MPEPQDEVPVRLSIRDRSRLPLPGSWRIAVTSLFPYSGTTTLAGVIGLTLAGMRAQPVLAVDLWPGEPDLGPGPGPAGTASAAAASTEEDEPRGDPLTSRVGSAGTTTVADVIRHQIGDGSPAELRLLIGGQRSGSARDLDVLPMRRDAGHLARELPGGTGTSAALPVVHDSDEPTVTAGGLRSTLGMLAHSYPLVLVDAPTDAPLTDVAVQAADLVVLVTLATAADLEATVMRLRAFRESAGDRPAGVGPLVVAAVVAPRRGRPSPRTRAGAARLGRQVDALVRIPYDPRLDPSRHTPVRIPRLRRRTRRAYLRLAAATIENLFILAKAEVGTPKAVGRKPGTPSPGTVDLITKRAQTDPTSGVPTTTEDHGAPMGVSFGDLRSPTAPSRIAGPDRPGGDLPARKEPR</sequence>
<comment type="caution">
    <text evidence="2">The sequence shown here is derived from an EMBL/GenBank/DDBJ whole genome shotgun (WGS) entry which is preliminary data.</text>
</comment>
<keyword evidence="3" id="KW-1185">Reference proteome</keyword>
<feature type="compositionally biased region" description="Low complexity" evidence="1">
    <location>
        <begin position="77"/>
        <end position="86"/>
    </location>
</feature>
<dbReference type="Gene3D" id="3.40.50.300">
    <property type="entry name" value="P-loop containing nucleotide triphosphate hydrolases"/>
    <property type="match status" value="1"/>
</dbReference>
<evidence type="ECO:0008006" key="4">
    <source>
        <dbReference type="Google" id="ProtNLM"/>
    </source>
</evidence>
<dbReference type="Proteomes" id="UP001201873">
    <property type="component" value="Unassembled WGS sequence"/>
</dbReference>
<accession>A0ABT0JU44</accession>
<feature type="region of interest" description="Disordered" evidence="1">
    <location>
        <begin position="336"/>
        <end position="409"/>
    </location>
</feature>
<evidence type="ECO:0000313" key="2">
    <source>
        <dbReference type="EMBL" id="MCK9875070.1"/>
    </source>
</evidence>
<feature type="compositionally biased region" description="Polar residues" evidence="1">
    <location>
        <begin position="359"/>
        <end position="368"/>
    </location>
</feature>
<name>A0ABT0JU44_9ACTN</name>
<evidence type="ECO:0000313" key="3">
    <source>
        <dbReference type="Proteomes" id="UP001201873"/>
    </source>
</evidence>
<dbReference type="InterPro" id="IPR027417">
    <property type="entry name" value="P-loop_NTPase"/>
</dbReference>